<dbReference type="EMBL" id="PVTL01000001">
    <property type="protein sequence ID" value="PRY70506.1"/>
    <property type="molecule type" value="Genomic_DNA"/>
</dbReference>
<dbReference type="Gene3D" id="3.40.109.10">
    <property type="entry name" value="NADH Oxidase"/>
    <property type="match status" value="1"/>
</dbReference>
<dbReference type="PANTHER" id="PTHR43543:SF1">
    <property type="entry name" value="MALONIC SEMIALDEHYDE REDUCTASE RUTE-RELATED"/>
    <property type="match status" value="1"/>
</dbReference>
<dbReference type="SUPFAM" id="SSF55469">
    <property type="entry name" value="FMN-dependent nitroreductase-like"/>
    <property type="match status" value="2"/>
</dbReference>
<sequence>MCPRRTANLMDAIVKSKKSRVRRIALITVACVVAVVLVGMGTVLAVGGIFVPATYLQPWSATYYQQFTDPRMQLVAHAVLAPSGHNMQPWTVQLDATDTDVLYLYADSTRLTPAVDPFARQTMVSQGAFLAYLQVAAEHLGYSASFELFPNGTYDETNLEESMSALPVARITLAKDPSAATDDYDSLFVSDTNRSPYTEARLTAAQSDALSAVSGSSAATLSILTTKQDITALGELGIEGTRIETEYLPATEESDAVFWGTEQAKNEARSGFAVEGQGTTGLMKYFLQGLITIVPAVNDDAAGAKNAIALTAAGVAHSAGYALISTAANSRAEQVEAGIMYAQFSLRARTLGLVTQPLSQVLQEYPTMAVPYAAIHAKYAPEGQTIQMLVRVGMPTTQYPVTMRRDAASLVYSP</sequence>
<organism evidence="2 3">
    <name type="scientific">Glaciihabitans tibetensis</name>
    <dbReference type="NCBI Taxonomy" id="1266600"/>
    <lineage>
        <taxon>Bacteria</taxon>
        <taxon>Bacillati</taxon>
        <taxon>Actinomycetota</taxon>
        <taxon>Actinomycetes</taxon>
        <taxon>Micrococcales</taxon>
        <taxon>Microbacteriaceae</taxon>
        <taxon>Glaciihabitans</taxon>
    </lineage>
</organism>
<name>A0A2T0VJU8_9MICO</name>
<keyword evidence="1" id="KW-1133">Transmembrane helix</keyword>
<accession>A0A2T0VJU8</accession>
<reference evidence="2 3" key="1">
    <citation type="submission" date="2018-03" db="EMBL/GenBank/DDBJ databases">
        <title>Genomic Encyclopedia of Type Strains, Phase III (KMG-III): the genomes of soil and plant-associated and newly described type strains.</title>
        <authorList>
            <person name="Whitman W."/>
        </authorList>
    </citation>
    <scope>NUCLEOTIDE SEQUENCE [LARGE SCALE GENOMIC DNA]</scope>
    <source>
        <strain evidence="2 3">CGMCC 1.12484</strain>
    </source>
</reference>
<keyword evidence="1" id="KW-0472">Membrane</keyword>
<proteinExistence type="predicted"/>
<evidence type="ECO:0008006" key="4">
    <source>
        <dbReference type="Google" id="ProtNLM"/>
    </source>
</evidence>
<dbReference type="NCBIfam" id="NF047509">
    <property type="entry name" value="Rv3131_FMN_oxido"/>
    <property type="match status" value="1"/>
</dbReference>
<dbReference type="InterPro" id="IPR000415">
    <property type="entry name" value="Nitroreductase-like"/>
</dbReference>
<keyword evidence="1" id="KW-0812">Transmembrane</keyword>
<dbReference type="Proteomes" id="UP000237983">
    <property type="component" value="Unassembled WGS sequence"/>
</dbReference>
<dbReference type="InterPro" id="IPR050461">
    <property type="entry name" value="Nitroreductase_HadB/RutE"/>
</dbReference>
<comment type="caution">
    <text evidence="2">The sequence shown here is derived from an EMBL/GenBank/DDBJ whole genome shotgun (WGS) entry which is preliminary data.</text>
</comment>
<protein>
    <recommendedName>
        <fullName evidence="4">Nitroreductase family protein</fullName>
    </recommendedName>
</protein>
<evidence type="ECO:0000256" key="1">
    <source>
        <dbReference type="SAM" id="Phobius"/>
    </source>
</evidence>
<keyword evidence="3" id="KW-1185">Reference proteome</keyword>
<dbReference type="GO" id="GO:0016491">
    <property type="term" value="F:oxidoreductase activity"/>
    <property type="evidence" value="ECO:0007669"/>
    <property type="project" value="InterPro"/>
</dbReference>
<dbReference type="PANTHER" id="PTHR43543">
    <property type="entry name" value="MALONIC SEMIALDEHYDE REDUCTASE RUTE-RELATED"/>
    <property type="match status" value="1"/>
</dbReference>
<dbReference type="AlphaFoldDB" id="A0A2T0VJU8"/>
<feature type="transmembrane region" description="Helical" evidence="1">
    <location>
        <begin position="24"/>
        <end position="51"/>
    </location>
</feature>
<gene>
    <name evidence="2" type="ORF">B0I08_101642</name>
</gene>
<evidence type="ECO:0000313" key="2">
    <source>
        <dbReference type="EMBL" id="PRY70506.1"/>
    </source>
</evidence>
<evidence type="ECO:0000313" key="3">
    <source>
        <dbReference type="Proteomes" id="UP000237983"/>
    </source>
</evidence>